<reference evidence="1 2" key="1">
    <citation type="journal article" date="2011" name="J. Gen. Appl. Microbiol.">
        <title>Draft genome sequencing of the enigmatic yeast Saitoella complicata.</title>
        <authorList>
            <person name="Nishida H."/>
            <person name="Hamamoto M."/>
            <person name="Sugiyama J."/>
        </authorList>
    </citation>
    <scope>NUCLEOTIDE SEQUENCE [LARGE SCALE GENOMIC DNA]</scope>
    <source>
        <strain evidence="1 2">NRRL Y-17804</strain>
    </source>
</reference>
<sequence length="420" mass="44203">MHKGYLATKSQNSRPVMNRAIYFLSHSPRLSESDTFHLAPSYCTFQILQRANLVTLASHLLLLNQVVAVDTDHRLTQVLGNLSENLGVVEVGDSLDDSLGTLSRVTGLEDTGSNEDTVTAELHHHGSISGGSDTTSSEVDNRQSLEASSLLEKVVWDLQVLGEDEELIVRGGGSLADVGGDLAHVTDSLDNVTGTGLTLGSDHSSTLGDATESLTQVTGTTDERNLVVKLVDVVDVVGHGQDLGLVDEVDADGLKNLSLNEVTDADLSHDGDGDGLDDLLDHLGVGHTGNTTVPADVSRDTLEGHDGTSTGLLSDTGLLGASAPTHLITSMMTPPFNICAKPDLTAKEPATGVWAPEPLTCCSADIFGYTGSEGNGRTQGSLVWGSIEQKYIASVARYRLCPVRADPEDLVIFGRIASGV</sequence>
<reference evidence="1 2" key="2">
    <citation type="journal article" date="2014" name="J. Gen. Appl. Microbiol.">
        <title>The early diverging ascomycetous budding yeast Saitoella complicata has three histone deacetylases belonging to the Clr6, Hos2, and Rpd3 lineages.</title>
        <authorList>
            <person name="Nishida H."/>
            <person name="Matsumoto T."/>
            <person name="Kondo S."/>
            <person name="Hamamoto M."/>
            <person name="Yoshikawa H."/>
        </authorList>
    </citation>
    <scope>NUCLEOTIDE SEQUENCE [LARGE SCALE GENOMIC DNA]</scope>
    <source>
        <strain evidence="1 2">NRRL Y-17804</strain>
    </source>
</reference>
<evidence type="ECO:0000313" key="2">
    <source>
        <dbReference type="Proteomes" id="UP000033140"/>
    </source>
</evidence>
<dbReference type="AlphaFoldDB" id="A0A0E9NK00"/>
<proteinExistence type="predicted"/>
<gene>
    <name evidence="1" type="ORF">G7K_4268-t1</name>
</gene>
<organism evidence="1 2">
    <name type="scientific">Saitoella complicata (strain BCRC 22490 / CBS 7301 / JCM 7358 / NBRC 10748 / NRRL Y-17804)</name>
    <dbReference type="NCBI Taxonomy" id="698492"/>
    <lineage>
        <taxon>Eukaryota</taxon>
        <taxon>Fungi</taxon>
        <taxon>Dikarya</taxon>
        <taxon>Ascomycota</taxon>
        <taxon>Taphrinomycotina</taxon>
        <taxon>Taphrinomycotina incertae sedis</taxon>
        <taxon>Saitoella</taxon>
    </lineage>
</organism>
<evidence type="ECO:0000313" key="1">
    <source>
        <dbReference type="EMBL" id="GAO50133.1"/>
    </source>
</evidence>
<comment type="caution">
    <text evidence="1">The sequence shown here is derived from an EMBL/GenBank/DDBJ whole genome shotgun (WGS) entry which is preliminary data.</text>
</comment>
<keyword evidence="2" id="KW-1185">Reference proteome</keyword>
<reference evidence="1 2" key="3">
    <citation type="journal article" date="2015" name="Genome Announc.">
        <title>Draft Genome Sequence of the Archiascomycetous Yeast Saitoella complicata.</title>
        <authorList>
            <person name="Yamauchi K."/>
            <person name="Kondo S."/>
            <person name="Hamamoto M."/>
            <person name="Takahashi Y."/>
            <person name="Ogura Y."/>
            <person name="Hayashi T."/>
            <person name="Nishida H."/>
        </authorList>
    </citation>
    <scope>NUCLEOTIDE SEQUENCE [LARGE SCALE GENOMIC DNA]</scope>
    <source>
        <strain evidence="1 2">NRRL Y-17804</strain>
    </source>
</reference>
<dbReference type="EMBL" id="BACD03000029">
    <property type="protein sequence ID" value="GAO50133.1"/>
    <property type="molecule type" value="Genomic_DNA"/>
</dbReference>
<protein>
    <submittedName>
        <fullName evidence="1">Uncharacterized protein</fullName>
    </submittedName>
</protein>
<dbReference type="Proteomes" id="UP000033140">
    <property type="component" value="Unassembled WGS sequence"/>
</dbReference>
<accession>A0A0E9NK00</accession>
<name>A0A0E9NK00_SAICN</name>